<organism evidence="2 3">
    <name type="scientific">Thermoplasma acidophilum (strain ATCC 25905 / DSM 1728 / JCM 9062 / NBRC 15155 / AMRC-C165)</name>
    <dbReference type="NCBI Taxonomy" id="273075"/>
    <lineage>
        <taxon>Archaea</taxon>
        <taxon>Methanobacteriati</taxon>
        <taxon>Thermoplasmatota</taxon>
        <taxon>Thermoplasmata</taxon>
        <taxon>Thermoplasmatales</taxon>
        <taxon>Thermoplasmataceae</taxon>
        <taxon>Thermoplasma</taxon>
    </lineage>
</organism>
<sequence>MKGSIIRKRYILVQSLRHETLSADLFRNFRCKIKFRSGDYAIYLATQFNKNKVINFIESYGDSRTIITSGTIRKCKSKLPGWHSKSKEEGLQTETDYQSSQYHRA</sequence>
<gene>
    <name evidence="2" type="ordered locus">Ta0867</name>
</gene>
<accession>Q9HJU6</accession>
<evidence type="ECO:0000313" key="3">
    <source>
        <dbReference type="Proteomes" id="UP000001024"/>
    </source>
</evidence>
<evidence type="ECO:0000313" key="2">
    <source>
        <dbReference type="EMBL" id="CAC11996.1"/>
    </source>
</evidence>
<dbReference type="STRING" id="273075.gene:9572081"/>
<dbReference type="EMBL" id="AL445065">
    <property type="protein sequence ID" value="CAC11996.1"/>
    <property type="molecule type" value="Genomic_DNA"/>
</dbReference>
<dbReference type="HOGENOM" id="CLU_2230507_0_0_2"/>
<dbReference type="eggNOG" id="arCOG01365">
    <property type="taxonomic scope" value="Archaea"/>
</dbReference>
<evidence type="ECO:0000256" key="1">
    <source>
        <dbReference type="SAM" id="MobiDB-lite"/>
    </source>
</evidence>
<dbReference type="EnsemblBacteria" id="CAC11996">
    <property type="protein sequence ID" value="CAC11996"/>
    <property type="gene ID" value="CAC11996"/>
</dbReference>
<dbReference type="Proteomes" id="UP000001024">
    <property type="component" value="Chromosome"/>
</dbReference>
<feature type="region of interest" description="Disordered" evidence="1">
    <location>
        <begin position="78"/>
        <end position="105"/>
    </location>
</feature>
<reference evidence="2 3" key="1">
    <citation type="journal article" date="2000" name="Nature">
        <title>The genome sequence of the thermoacidophilic scavenger Thermoplasma acidophilum.</title>
        <authorList>
            <person name="Ruepp A."/>
            <person name="Graml W."/>
            <person name="Santos-Martinez M.L."/>
            <person name="Koretke K.K."/>
            <person name="Volker C."/>
            <person name="Mewes H.W."/>
            <person name="Frishman D."/>
            <person name="Stocker S."/>
            <person name="Lupas A.N."/>
            <person name="Baumeister W."/>
        </authorList>
    </citation>
    <scope>NUCLEOTIDE SEQUENCE [LARGE SCALE GENOMIC DNA]</scope>
    <source>
        <strain evidence="3">ATCC 25905 / DSM 1728 / JCM 9062 / NBRC 15155 / AMRC-C165</strain>
    </source>
</reference>
<dbReference type="PaxDb" id="273075-Ta0867"/>
<dbReference type="OrthoDB" id="57283at2157"/>
<keyword evidence="3" id="KW-1185">Reference proteome</keyword>
<feature type="compositionally biased region" description="Polar residues" evidence="1">
    <location>
        <begin position="92"/>
        <end position="105"/>
    </location>
</feature>
<name>Q9HJU6_THEAC</name>
<protein>
    <submittedName>
        <fullName evidence="2">Uncharacterized protein</fullName>
    </submittedName>
</protein>
<dbReference type="InParanoid" id="Q9HJU6"/>
<proteinExistence type="predicted"/>
<dbReference type="KEGG" id="tac:Ta0867"/>
<dbReference type="AlphaFoldDB" id="Q9HJU6"/>
<dbReference type="RefSeq" id="WP_010901277.1">
    <property type="nucleotide sequence ID" value="NC_002578.1"/>
</dbReference>